<evidence type="ECO:0000313" key="12">
    <source>
        <dbReference type="Proteomes" id="UP000469890"/>
    </source>
</evidence>
<dbReference type="Pfam" id="PF11923">
    <property type="entry name" value="NFACT-C"/>
    <property type="match status" value="1"/>
</dbReference>
<evidence type="ECO:0000313" key="11">
    <source>
        <dbReference type="EMBL" id="KAF1807210.1"/>
    </source>
</evidence>
<name>A0A8H4BSH7_MUCCL</name>
<feature type="domain" description="NFACT RNA-binding" evidence="9">
    <location>
        <begin position="509"/>
        <end position="622"/>
    </location>
</feature>
<protein>
    <submittedName>
        <fullName evidence="11">Fibronectin-binding protein A N-terminus-domain-containing protein</fullName>
    </submittedName>
</protein>
<comment type="caution">
    <text evidence="11">The sequence shown here is derived from an EMBL/GenBank/DDBJ whole genome shotgun (WGS) entry which is preliminary data.</text>
</comment>
<dbReference type="AlphaFoldDB" id="A0A8H4BSH7"/>
<evidence type="ECO:0000256" key="7">
    <source>
        <dbReference type="SAM" id="Coils"/>
    </source>
</evidence>
<dbReference type="InterPro" id="IPR051608">
    <property type="entry name" value="RQC_Subunit_NEMF"/>
</dbReference>
<comment type="similarity">
    <text evidence="3">Belongs to the NEMF family.</text>
</comment>
<feature type="domain" description="NFACT protein C-terminal" evidence="10">
    <location>
        <begin position="978"/>
        <end position="1069"/>
    </location>
</feature>
<feature type="compositionally biased region" description="Low complexity" evidence="8">
    <location>
        <begin position="705"/>
        <end position="718"/>
    </location>
</feature>
<evidence type="ECO:0000256" key="5">
    <source>
        <dbReference type="ARBA" id="ARBA00023054"/>
    </source>
</evidence>
<dbReference type="GO" id="GO:0005737">
    <property type="term" value="C:cytoplasm"/>
    <property type="evidence" value="ECO:0007669"/>
    <property type="project" value="UniProtKB-SubCell"/>
</dbReference>
<feature type="region of interest" description="Disordered" evidence="8">
    <location>
        <begin position="416"/>
        <end position="436"/>
    </location>
</feature>
<feature type="compositionally biased region" description="Basic and acidic residues" evidence="8">
    <location>
        <begin position="942"/>
        <end position="954"/>
    </location>
</feature>
<dbReference type="Pfam" id="PF05670">
    <property type="entry name" value="NFACT-R_1"/>
    <property type="match status" value="1"/>
</dbReference>
<evidence type="ECO:0000256" key="2">
    <source>
        <dbReference type="ARBA" id="ARBA00004496"/>
    </source>
</evidence>
<feature type="region of interest" description="Disordered" evidence="8">
    <location>
        <begin position="650"/>
        <end position="954"/>
    </location>
</feature>
<dbReference type="PANTHER" id="PTHR15239">
    <property type="entry name" value="NUCLEAR EXPORT MEDIATOR FACTOR NEMF"/>
    <property type="match status" value="1"/>
</dbReference>
<dbReference type="EMBL" id="JAAECE010000001">
    <property type="protein sequence ID" value="KAF1807210.1"/>
    <property type="molecule type" value="Genomic_DNA"/>
</dbReference>
<dbReference type="FunFam" id="2.30.310.10:FF:000001">
    <property type="entry name" value="Nuclear export mediator factor Nemf"/>
    <property type="match status" value="1"/>
</dbReference>
<proteinExistence type="inferred from homology"/>
<dbReference type="Pfam" id="PF05833">
    <property type="entry name" value="NFACT_N"/>
    <property type="match status" value="1"/>
</dbReference>
<keyword evidence="4" id="KW-0963">Cytoplasm</keyword>
<dbReference type="GO" id="GO:0072344">
    <property type="term" value="P:rescue of stalled ribosome"/>
    <property type="evidence" value="ECO:0007669"/>
    <property type="project" value="TreeGrafter"/>
</dbReference>
<reference evidence="11 12" key="1">
    <citation type="submission" date="2019-09" db="EMBL/GenBank/DDBJ databases">
        <authorList>
            <consortium name="DOE Joint Genome Institute"/>
            <person name="Mondo S.J."/>
            <person name="Navarro-Mendoza M.I."/>
            <person name="Perez-Arques C."/>
            <person name="Panchal S."/>
            <person name="Nicolas F.E."/>
            <person name="Ganguly P."/>
            <person name="Pangilinan J."/>
            <person name="Grigoriev I."/>
            <person name="Heitman J."/>
            <person name="Sanya K."/>
            <person name="Garre V."/>
        </authorList>
    </citation>
    <scope>NUCLEOTIDE SEQUENCE [LARGE SCALE GENOMIC DNA]</scope>
    <source>
        <strain evidence="11 12">MU402</strain>
    </source>
</reference>
<dbReference type="NCBIfam" id="NF041120">
    <property type="entry name" value="RqcH_arch"/>
    <property type="match status" value="1"/>
</dbReference>
<evidence type="ECO:0000256" key="8">
    <source>
        <dbReference type="SAM" id="MobiDB-lite"/>
    </source>
</evidence>
<feature type="coiled-coil region" evidence="7">
    <location>
        <begin position="464"/>
        <end position="491"/>
    </location>
</feature>
<feature type="compositionally biased region" description="Acidic residues" evidence="8">
    <location>
        <begin position="732"/>
        <end position="744"/>
    </location>
</feature>
<keyword evidence="5 7" id="KW-0175">Coiled coil</keyword>
<evidence type="ECO:0000256" key="4">
    <source>
        <dbReference type="ARBA" id="ARBA00022490"/>
    </source>
</evidence>
<dbReference type="GO" id="GO:1990112">
    <property type="term" value="C:RQC complex"/>
    <property type="evidence" value="ECO:0007669"/>
    <property type="project" value="TreeGrafter"/>
</dbReference>
<comment type="subcellular location">
    <subcellularLocation>
        <location evidence="2">Cytoplasm</location>
    </subcellularLocation>
    <subcellularLocation>
        <location evidence="1">Nucleus</location>
    </subcellularLocation>
</comment>
<dbReference type="InterPro" id="IPR021846">
    <property type="entry name" value="NFACT-C"/>
</dbReference>
<feature type="compositionally biased region" description="Basic and acidic residues" evidence="8">
    <location>
        <begin position="903"/>
        <end position="928"/>
    </location>
</feature>
<dbReference type="GO" id="GO:0000049">
    <property type="term" value="F:tRNA binding"/>
    <property type="evidence" value="ECO:0007669"/>
    <property type="project" value="TreeGrafter"/>
</dbReference>
<keyword evidence="6" id="KW-0539">Nucleus</keyword>
<sequence length="1085" mass="122300">MKQRFNALDVRATVINLRERLIGIRLQNIYDVNNKTFLFKFAKPDDKELVLVESGIRIHTTQFSRDKSVTPTPFCAKLRKHLRTRRVTNVRQLGVDRIVDFEFAGGEMGIGYHIICEFYSSGNIIFTDHEYRILALLRNVPATDTLNIAVGEIYNIQTVLTDFEKVQVGQLRTALRSAGPKDTLKKLLNIKFEYGPAMIEHMILEAGLDPNMKVATDFDTSEHSPMVQALLEGFNKGDELIESTKNVVPNGYIVLLDEKNKPKTESEEQVEIYDEFHPFLYKQFANRQFKEYPSFDKAVDEFFSAIESQKLELKSRRQEEAALKKLEAVRREQENRVQSLLDQQITNVRKAQLIELNLQMVDAAITIIRNAVASQMDWQDLQDLVKEEKRRENPIAMIIDDLKLATNQLTLVLTDPEEYEDSDDSDDSEAEDAAEQKSYKVDVDIGLTAFANARKYYEQKKTTATKHEKTIEATSKALKSAERKIRQDLKETKITATINKIRKPFWFEKFLWFISTDGHLVIAGRDMQQNEMLVKRYLLKDDAYVHADLHGAASVIVKNKPNANGQPIPPSTLYQAGIMSVCQSKAWDSKIVTSAYWVYPDQVSKSAPSGEYLTTGSFMIRGKKNFLPPVQLVYGFGYVFKLDESSIGNHVKSQSQQEDGEGEDATAEGTGASSGKADFLDSIEEKKPEEGQTDAAESTEKETVEVSATTTTTSGASTPEVNEAHDQSASESDSDSDDSSDDDEHAFPDTQLESLPVKVEKAQEKDAKADKYDLDDYGHDSDEQNDAGSPSTNGSNTPAKKFITAKERRLMKKNNLTEITDAIKEQQQLQQQQAKQKQAKPKQAPAKPKTVVAPPASTRGKKGKAKKMKDKYADQDEEERQLRMELLAPNKGPQPKGKKAKRDAKAKEDKAALEKERAAKKEADEKARLLKKQQQEEEEQQEKEHPIETEGVDAKDTETIRQMLKEENITMLEADEIANLSVLDSLTPNPLPEDIIHFAIPVCAPYTAIQKYKYKVKLTPGSLKRGKAIKQAQSVFFNLNEATAREKELIKSVPEMEGINTMMSKVKVSAPNLEASKRKKGGNRR</sequence>
<evidence type="ECO:0000259" key="9">
    <source>
        <dbReference type="Pfam" id="PF05670"/>
    </source>
</evidence>
<evidence type="ECO:0000256" key="3">
    <source>
        <dbReference type="ARBA" id="ARBA00008318"/>
    </source>
</evidence>
<dbReference type="GO" id="GO:0005634">
    <property type="term" value="C:nucleus"/>
    <property type="evidence" value="ECO:0007669"/>
    <property type="project" value="UniProtKB-SubCell"/>
</dbReference>
<evidence type="ECO:0000256" key="6">
    <source>
        <dbReference type="ARBA" id="ARBA00023242"/>
    </source>
</evidence>
<feature type="compositionally biased region" description="Low complexity" evidence="8">
    <location>
        <begin position="826"/>
        <end position="856"/>
    </location>
</feature>
<dbReference type="GO" id="GO:1990116">
    <property type="term" value="P:ribosome-associated ubiquitin-dependent protein catabolic process"/>
    <property type="evidence" value="ECO:0007669"/>
    <property type="project" value="TreeGrafter"/>
</dbReference>
<accession>A0A8H4BSH7</accession>
<feature type="compositionally biased region" description="Acidic residues" evidence="8">
    <location>
        <begin position="416"/>
        <end position="433"/>
    </location>
</feature>
<organism evidence="11 12">
    <name type="scientific">Mucor circinelloides f. lusitanicus</name>
    <name type="common">Mucor racemosus var. lusitanicus</name>
    <dbReference type="NCBI Taxonomy" id="29924"/>
    <lineage>
        <taxon>Eukaryota</taxon>
        <taxon>Fungi</taxon>
        <taxon>Fungi incertae sedis</taxon>
        <taxon>Mucoromycota</taxon>
        <taxon>Mucoromycotina</taxon>
        <taxon>Mucoromycetes</taxon>
        <taxon>Mucorales</taxon>
        <taxon>Mucorineae</taxon>
        <taxon>Mucoraceae</taxon>
        <taxon>Mucor</taxon>
    </lineage>
</organism>
<evidence type="ECO:0000259" key="10">
    <source>
        <dbReference type="Pfam" id="PF11923"/>
    </source>
</evidence>
<dbReference type="Proteomes" id="UP000469890">
    <property type="component" value="Unassembled WGS sequence"/>
</dbReference>
<evidence type="ECO:0000256" key="1">
    <source>
        <dbReference type="ARBA" id="ARBA00004123"/>
    </source>
</evidence>
<feature type="compositionally biased region" description="Polar residues" evidence="8">
    <location>
        <begin position="786"/>
        <end position="798"/>
    </location>
</feature>
<dbReference type="PANTHER" id="PTHR15239:SF6">
    <property type="entry name" value="RIBOSOME QUALITY CONTROL COMPLEX SUBUNIT NEMF"/>
    <property type="match status" value="1"/>
</dbReference>
<gene>
    <name evidence="11" type="ORF">FB192DRAFT_1354500</name>
</gene>
<feature type="coiled-coil region" evidence="7">
    <location>
        <begin position="316"/>
        <end position="343"/>
    </location>
</feature>
<dbReference type="InterPro" id="IPR008532">
    <property type="entry name" value="NFACT_RNA-bd"/>
</dbReference>
<dbReference type="Gene3D" id="2.30.310.10">
    <property type="entry name" value="ibrinogen binding protein from staphylococcus aureus domain"/>
    <property type="match status" value="1"/>
</dbReference>
<feature type="compositionally biased region" description="Basic and acidic residues" evidence="8">
    <location>
        <begin position="758"/>
        <end position="782"/>
    </location>
</feature>
<feature type="compositionally biased region" description="Basic residues" evidence="8">
    <location>
        <begin position="859"/>
        <end position="869"/>
    </location>
</feature>
<dbReference type="GO" id="GO:0043023">
    <property type="term" value="F:ribosomal large subunit binding"/>
    <property type="evidence" value="ECO:0007669"/>
    <property type="project" value="TreeGrafter"/>
</dbReference>